<dbReference type="AlphaFoldDB" id="A0AAE0FRE3"/>
<gene>
    <name evidence="2" type="ORF">CYMTET_26619</name>
</gene>
<dbReference type="EMBL" id="LGRX02014420">
    <property type="protein sequence ID" value="KAK3264656.1"/>
    <property type="molecule type" value="Genomic_DNA"/>
</dbReference>
<sequence>MREEVFPLITNMVGQPPVSFDVAQVGSYAHRLRAYWSNLFQNHQFNTIMAKVERPQGRFVSTILLQEAWKPREVATTYRMLIRSDDVSGRGESREVNLDEKARAMGYNADELRKNDKLDDEKLAEVQSRRAQAMAAERIAKSSSYTQHLAQSISHQDWEHRLQKMHMHRTHFVKESVAPAVVAGAIPEWKSAKREKGMRLPTLGDTVRLTQSVANVVEQEASRERFLDMHEGEWCLKWLKARGAVALPEEDAHRIKRRARRHRWDEATDEVYLITYGGKELRVPKPDDRMELVRAYRAKTDHWGIRRTMNLLWQRHFWVGLKSDVRAVVTQCETCQRVKTHYVCQRGDCAHPAGDQVLHIIV</sequence>
<organism evidence="2 3">
    <name type="scientific">Cymbomonas tetramitiformis</name>
    <dbReference type="NCBI Taxonomy" id="36881"/>
    <lineage>
        <taxon>Eukaryota</taxon>
        <taxon>Viridiplantae</taxon>
        <taxon>Chlorophyta</taxon>
        <taxon>Pyramimonadophyceae</taxon>
        <taxon>Pyramimonadales</taxon>
        <taxon>Pyramimonadaceae</taxon>
        <taxon>Cymbomonas</taxon>
    </lineage>
</organism>
<comment type="caution">
    <text evidence="2">The sequence shown here is derived from an EMBL/GenBank/DDBJ whole genome shotgun (WGS) entry which is preliminary data.</text>
</comment>
<evidence type="ECO:0000313" key="3">
    <source>
        <dbReference type="Proteomes" id="UP001190700"/>
    </source>
</evidence>
<proteinExistence type="predicted"/>
<accession>A0AAE0FRE3</accession>
<dbReference type="Gene3D" id="1.10.340.70">
    <property type="match status" value="1"/>
</dbReference>
<dbReference type="InterPro" id="IPR041588">
    <property type="entry name" value="Integrase_H2C2"/>
</dbReference>
<keyword evidence="3" id="KW-1185">Reference proteome</keyword>
<dbReference type="Pfam" id="PF17921">
    <property type="entry name" value="Integrase_H2C2"/>
    <property type="match status" value="1"/>
</dbReference>
<feature type="domain" description="Integrase zinc-binding" evidence="1">
    <location>
        <begin position="287"/>
        <end position="340"/>
    </location>
</feature>
<evidence type="ECO:0000313" key="2">
    <source>
        <dbReference type="EMBL" id="KAK3264656.1"/>
    </source>
</evidence>
<protein>
    <recommendedName>
        <fullName evidence="1">Integrase zinc-binding domain-containing protein</fullName>
    </recommendedName>
</protein>
<dbReference type="Proteomes" id="UP001190700">
    <property type="component" value="Unassembled WGS sequence"/>
</dbReference>
<evidence type="ECO:0000259" key="1">
    <source>
        <dbReference type="Pfam" id="PF17921"/>
    </source>
</evidence>
<name>A0AAE0FRE3_9CHLO</name>
<reference evidence="2 3" key="1">
    <citation type="journal article" date="2015" name="Genome Biol. Evol.">
        <title>Comparative Genomics of a Bacterivorous Green Alga Reveals Evolutionary Causalities and Consequences of Phago-Mixotrophic Mode of Nutrition.</title>
        <authorList>
            <person name="Burns J.A."/>
            <person name="Paasch A."/>
            <person name="Narechania A."/>
            <person name="Kim E."/>
        </authorList>
    </citation>
    <scope>NUCLEOTIDE SEQUENCE [LARGE SCALE GENOMIC DNA]</scope>
    <source>
        <strain evidence="2 3">PLY_AMNH</strain>
    </source>
</reference>